<evidence type="ECO:0000256" key="9">
    <source>
        <dbReference type="ARBA" id="ARBA00035020"/>
    </source>
</evidence>
<dbReference type="FunFam" id="1.10.1410.10:FF:000006">
    <property type="entry name" value="Nucleolar protein 6"/>
    <property type="match status" value="1"/>
</dbReference>
<dbReference type="InterPro" id="IPR035369">
    <property type="entry name" value="Nrap_D4"/>
</dbReference>
<evidence type="ECO:0000259" key="12">
    <source>
        <dbReference type="Pfam" id="PF03813"/>
    </source>
</evidence>
<organism evidence="18 19">
    <name type="scientific">Zootermopsis nevadensis</name>
    <name type="common">Dampwood termite</name>
    <dbReference type="NCBI Taxonomy" id="136037"/>
    <lineage>
        <taxon>Eukaryota</taxon>
        <taxon>Metazoa</taxon>
        <taxon>Ecdysozoa</taxon>
        <taxon>Arthropoda</taxon>
        <taxon>Hexapoda</taxon>
        <taxon>Insecta</taxon>
        <taxon>Pterygota</taxon>
        <taxon>Neoptera</taxon>
        <taxon>Polyneoptera</taxon>
        <taxon>Dictyoptera</taxon>
        <taxon>Blattodea</taxon>
        <taxon>Blattoidea</taxon>
        <taxon>Termitoidae</taxon>
        <taxon>Termopsidae</taxon>
        <taxon>Zootermopsis</taxon>
    </lineage>
</organism>
<evidence type="ECO:0000256" key="11">
    <source>
        <dbReference type="SAM" id="MobiDB-lite"/>
    </source>
</evidence>
<dbReference type="Pfam" id="PF17405">
    <property type="entry name" value="Nrap_D4"/>
    <property type="match status" value="1"/>
</dbReference>
<proteinExistence type="inferred from homology"/>
<dbReference type="OrthoDB" id="10251401at2759"/>
<gene>
    <name evidence="18" type="ORF">L798_13614</name>
</gene>
<dbReference type="GO" id="GO:0032040">
    <property type="term" value="C:small-subunit processome"/>
    <property type="evidence" value="ECO:0007669"/>
    <property type="project" value="TreeGrafter"/>
</dbReference>
<feature type="compositionally biased region" description="Basic and acidic residues" evidence="11">
    <location>
        <begin position="94"/>
        <end position="103"/>
    </location>
</feature>
<dbReference type="InterPro" id="IPR035370">
    <property type="entry name" value="Nrap_D5"/>
</dbReference>
<dbReference type="SUPFAM" id="SSF81631">
    <property type="entry name" value="PAP/OAS1 substrate-binding domain"/>
    <property type="match status" value="1"/>
</dbReference>
<evidence type="ECO:0000313" key="19">
    <source>
        <dbReference type="Proteomes" id="UP000027135"/>
    </source>
</evidence>
<evidence type="ECO:0000256" key="8">
    <source>
        <dbReference type="ARBA" id="ARBA00035000"/>
    </source>
</evidence>
<dbReference type="GO" id="GO:0006409">
    <property type="term" value="P:tRNA export from nucleus"/>
    <property type="evidence" value="ECO:0007669"/>
    <property type="project" value="TreeGrafter"/>
</dbReference>
<dbReference type="Pfam" id="PF17403">
    <property type="entry name" value="Nrap_D2"/>
    <property type="match status" value="1"/>
</dbReference>
<reference evidence="18 19" key="1">
    <citation type="journal article" date="2014" name="Nat. Commun.">
        <title>Molecular traces of alternative social organization in a termite genome.</title>
        <authorList>
            <person name="Terrapon N."/>
            <person name="Li C."/>
            <person name="Robertson H.M."/>
            <person name="Ji L."/>
            <person name="Meng X."/>
            <person name="Booth W."/>
            <person name="Chen Z."/>
            <person name="Childers C.P."/>
            <person name="Glastad K.M."/>
            <person name="Gokhale K."/>
            <person name="Gowin J."/>
            <person name="Gronenberg W."/>
            <person name="Hermansen R.A."/>
            <person name="Hu H."/>
            <person name="Hunt B.G."/>
            <person name="Huylmans A.K."/>
            <person name="Khalil S.M."/>
            <person name="Mitchell R.D."/>
            <person name="Munoz-Torres M.C."/>
            <person name="Mustard J.A."/>
            <person name="Pan H."/>
            <person name="Reese J.T."/>
            <person name="Scharf M.E."/>
            <person name="Sun F."/>
            <person name="Vogel H."/>
            <person name="Xiao J."/>
            <person name="Yang W."/>
            <person name="Yang Z."/>
            <person name="Yang Z."/>
            <person name="Zhou J."/>
            <person name="Zhu J."/>
            <person name="Brent C.S."/>
            <person name="Elsik C.G."/>
            <person name="Goodisman M.A."/>
            <person name="Liberles D.A."/>
            <person name="Roe R.M."/>
            <person name="Vargo E.L."/>
            <person name="Vilcinskas A."/>
            <person name="Wang J."/>
            <person name="Bornberg-Bauer E."/>
            <person name="Korb J."/>
            <person name="Zhang G."/>
            <person name="Liebig J."/>
        </authorList>
    </citation>
    <scope>NUCLEOTIDE SEQUENCE [LARGE SCALE GENOMIC DNA]</scope>
    <source>
        <tissue evidence="18">Whole organism</tissue>
    </source>
</reference>
<keyword evidence="6 10" id="KW-0694">RNA-binding</keyword>
<sequence length="1205" mass="138271">MKVKNNLSINMKQGKKYTLSEENSFDEADGTEGSEDIELNNMEESEGDDDDDDDIGDYVSEDNENGEDADVKEEDKSDGVSGMKEGNKPVKKKHVEDENEGAKKKQKVKSADTNLYRPPTVKELNQLRETENLFHSNLFRLQIGEMLKEINIRARYKTLFHHWVEDFKKALGNIADSKEYDIMDRKWLNKLKVKIPIHYLPRVTGVFKFMKPTSVSVVGSFGAGCCLGPDIKIDVRIEMPQICFDMKDYLNHKYHMKRALYLAYIAGKLQEIELVEEMLFSQSCGNPLKPVLLVKPKGKLGKRVLIVVHVSPPVGVFKLSRLCPERNNIRPNWYFEEKEIVEEESLPPTPHYNCSILKDLILDANEEYRASILESHPNLKDGILMLRVWLKQRGLDQGYGCFSGYIMSMYVLYLLQSHRINSVMSSYQVARNTWNNLAKSNWTTDGISLAQSFPQQSISDFHQYFEVVFLDVTGTCNFCAEMSKEVFLWVKQECDLAVKCLDNPNINSFQALFMTSMPFYRQFDHIIRIQDLSMINKVVEEYSPRMQKMNYTGHRYPQALRLILEVLRRGLGQRVKHIGIMLPNAKSWPLTDFPPSLNVVITLGLTLDPEFAFSVLEKGPGANLPEAFEFRKFWGKKSEVRRFQDGSISESVVWSNGSATLAQKRMICRHVVTYLLNEKFGFRTNRGIMYVADQLDALIQRYMLPPADFDYGTGEEATVRVISAVDSLGKQLRQLKDIPLEVSAVQGTSPVFRYCDVFPPLSSLWKITKQQGTEGRNYFLKIDGEPAIAPRWIPFVDAIIQLGLSGKWPDDLCAVQRIKAAFYIKIADSISKQFNLTAQQYPDCVYIFKDGFVFRLHVAHQHEIYLLKKTTTPEGVTKYRDTEESLDLEKRIVHLPKLTSALHGLHQQYPSYGPTCCLAKRWLSAQLLDPYHFPEMCVELLVASLYLMPEPYQPPNQPQLGFFRFLHLLASTNWNTECVILNLNAEMTREDILEIETWFHNCRTTLPALFLSTPYDRKNSIWTKEAPSLQILIRVALLAGEALRVIERLLFLPIKSDWKQIFRPPLEAYDVLIHLLPKLNSRCLEAVDVKHEWSNHRLRAYHKEPCEKIPITGFNPVDCFLAELRENYSDYALFFCDIYGGNFIAVLWKPSALLPKDFKVSHINCHKPSKDGSKVELNVDAIVEDFYILGKGVISTIDVKSGSPL</sequence>
<evidence type="ECO:0000256" key="10">
    <source>
        <dbReference type="RuleBase" id="RU364032"/>
    </source>
</evidence>
<evidence type="ECO:0000256" key="3">
    <source>
        <dbReference type="ARBA" id="ARBA00006674"/>
    </source>
</evidence>
<name>A0A067R2J6_ZOONE</name>
<keyword evidence="7 10" id="KW-0539">Nucleus</keyword>
<dbReference type="Proteomes" id="UP000027135">
    <property type="component" value="Unassembled WGS sequence"/>
</dbReference>
<dbReference type="GO" id="GO:0034456">
    <property type="term" value="C:UTP-C complex"/>
    <property type="evidence" value="ECO:0007669"/>
    <property type="project" value="TreeGrafter"/>
</dbReference>
<feature type="domain" description="Nrap protein" evidence="16">
    <location>
        <begin position="909"/>
        <end position="1064"/>
    </location>
</feature>
<feature type="domain" description="Nrap protein" evidence="13">
    <location>
        <begin position="379"/>
        <end position="515"/>
    </location>
</feature>
<dbReference type="eggNOG" id="KOG2054">
    <property type="taxonomic scope" value="Eukaryota"/>
</dbReference>
<comment type="similarity">
    <text evidence="3 10">Belongs to the NRAP family.</text>
</comment>
<dbReference type="Pfam" id="PF17407">
    <property type="entry name" value="Nrap_D6"/>
    <property type="match status" value="1"/>
</dbReference>
<evidence type="ECO:0000259" key="16">
    <source>
        <dbReference type="Pfam" id="PF17406"/>
    </source>
</evidence>
<comment type="function">
    <text evidence="8">Part of the small subunit (SSU) processome, first precursor of the small eukaryotic ribosomal subunit. During the assembly of the SSU processome in the nucleolus, many ribosome biogenesis factors, an RNA chaperone and ribosomal proteins associate with the nascent pre-rRNA and work in concert to generate RNA folding, modifications, rearrangements and cleavage as well as targeted degradation of pre-ribosomal RNA by the RNA exosome.</text>
</comment>
<feature type="compositionally biased region" description="Polar residues" evidence="11">
    <location>
        <begin position="1"/>
        <end position="11"/>
    </location>
</feature>
<dbReference type="GO" id="GO:0032545">
    <property type="term" value="C:CURI complex"/>
    <property type="evidence" value="ECO:0007669"/>
    <property type="project" value="TreeGrafter"/>
</dbReference>
<dbReference type="OMA" id="NPHGGKE"/>
<evidence type="ECO:0000259" key="13">
    <source>
        <dbReference type="Pfam" id="PF17403"/>
    </source>
</evidence>
<feature type="compositionally biased region" description="Acidic residues" evidence="11">
    <location>
        <begin position="23"/>
        <end position="72"/>
    </location>
</feature>
<keyword evidence="19" id="KW-1185">Reference proteome</keyword>
<dbReference type="Gene3D" id="1.10.1410.10">
    <property type="match status" value="2"/>
</dbReference>
<evidence type="ECO:0000313" key="18">
    <source>
        <dbReference type="EMBL" id="KDR11961.1"/>
    </source>
</evidence>
<dbReference type="PANTHER" id="PTHR17972">
    <property type="entry name" value="NUCLEOLAR RNA-ASSOCIATED PROTEIN"/>
    <property type="match status" value="1"/>
</dbReference>
<dbReference type="GO" id="GO:0003723">
    <property type="term" value="F:RNA binding"/>
    <property type="evidence" value="ECO:0007669"/>
    <property type="project" value="UniProtKB-KW"/>
</dbReference>
<dbReference type="Pfam" id="PF17406">
    <property type="entry name" value="Nrap_D5"/>
    <property type="match status" value="1"/>
</dbReference>
<feature type="domain" description="Nrap protein" evidence="15">
    <location>
        <begin position="700"/>
        <end position="907"/>
    </location>
</feature>
<accession>A0A067R2J6</accession>
<dbReference type="FunFam" id="1.10.1410.10:FF:000005">
    <property type="entry name" value="Nucleolar protein 6"/>
    <property type="match status" value="1"/>
</dbReference>
<dbReference type="InterPro" id="IPR035371">
    <property type="entry name" value="Nrap_D6"/>
</dbReference>
<dbReference type="Pfam" id="PF03813">
    <property type="entry name" value="Nrap"/>
    <property type="match status" value="1"/>
</dbReference>
<evidence type="ECO:0000256" key="1">
    <source>
        <dbReference type="ARBA" id="ARBA00004286"/>
    </source>
</evidence>
<evidence type="ECO:0000259" key="14">
    <source>
        <dbReference type="Pfam" id="PF17404"/>
    </source>
</evidence>
<comment type="subcellular location">
    <subcellularLocation>
        <location evidence="1">Chromosome</location>
    </subcellularLocation>
    <subcellularLocation>
        <location evidence="2 10">Nucleus</location>
        <location evidence="2 10">Nucleolus</location>
    </subcellularLocation>
</comment>
<dbReference type="Gene3D" id="3.30.70.3030">
    <property type="match status" value="1"/>
</dbReference>
<dbReference type="STRING" id="136037.A0A067R2J6"/>
<keyword evidence="5" id="KW-0158">Chromosome</keyword>
<dbReference type="InParanoid" id="A0A067R2J6"/>
<evidence type="ECO:0000256" key="2">
    <source>
        <dbReference type="ARBA" id="ARBA00004604"/>
    </source>
</evidence>
<feature type="region of interest" description="Disordered" evidence="11">
    <location>
        <begin position="1"/>
        <end position="112"/>
    </location>
</feature>
<dbReference type="EMBL" id="KK853055">
    <property type="protein sequence ID" value="KDR11961.1"/>
    <property type="molecule type" value="Genomic_DNA"/>
</dbReference>
<evidence type="ECO:0000256" key="6">
    <source>
        <dbReference type="ARBA" id="ARBA00022884"/>
    </source>
</evidence>
<evidence type="ECO:0000256" key="7">
    <source>
        <dbReference type="ARBA" id="ARBA00023242"/>
    </source>
</evidence>
<dbReference type="AlphaFoldDB" id="A0A067R2J6"/>
<dbReference type="InterPro" id="IPR035368">
    <property type="entry name" value="Nrap_D3"/>
</dbReference>
<protein>
    <recommendedName>
        <fullName evidence="4 10">Nucleolar protein 6</fullName>
    </recommendedName>
</protein>
<evidence type="ECO:0000256" key="5">
    <source>
        <dbReference type="ARBA" id="ARBA00022454"/>
    </source>
</evidence>
<dbReference type="FunCoup" id="A0A067R2J6">
    <property type="interactions" value="1466"/>
</dbReference>
<dbReference type="InterPro" id="IPR005554">
    <property type="entry name" value="NOL6/Upt22"/>
</dbReference>
<dbReference type="InterPro" id="IPR035082">
    <property type="entry name" value="Nrap_D1"/>
</dbReference>
<dbReference type="GO" id="GO:0005694">
    <property type="term" value="C:chromosome"/>
    <property type="evidence" value="ECO:0007669"/>
    <property type="project" value="UniProtKB-SubCell"/>
</dbReference>
<dbReference type="PANTHER" id="PTHR17972:SF0">
    <property type="entry name" value="NUCLEOLAR PROTEIN 6"/>
    <property type="match status" value="1"/>
</dbReference>
<evidence type="ECO:0000259" key="17">
    <source>
        <dbReference type="Pfam" id="PF17407"/>
    </source>
</evidence>
<feature type="domain" description="Nrap protein" evidence="17">
    <location>
        <begin position="1066"/>
        <end position="1197"/>
    </location>
</feature>
<comment type="subunit">
    <text evidence="9">Part of the small subunit (SSU) processome, composed of more than 70 proteins and the RNA chaperone small nucleolar RNA (snoRNA) U3.</text>
</comment>
<dbReference type="InterPro" id="IPR035367">
    <property type="entry name" value="Nrap_D2"/>
</dbReference>
<feature type="domain" description="Nrap protein" evidence="14">
    <location>
        <begin position="520"/>
        <end position="680"/>
    </location>
</feature>
<feature type="domain" description="Nrap protein" evidence="12">
    <location>
        <begin position="233"/>
        <end position="372"/>
    </location>
</feature>
<evidence type="ECO:0000256" key="4">
    <source>
        <dbReference type="ARBA" id="ARBA00016437"/>
    </source>
</evidence>
<dbReference type="GO" id="GO:0006364">
    <property type="term" value="P:rRNA processing"/>
    <property type="evidence" value="ECO:0007669"/>
    <property type="project" value="TreeGrafter"/>
</dbReference>
<dbReference type="Pfam" id="PF17404">
    <property type="entry name" value="Nrap_D3"/>
    <property type="match status" value="1"/>
</dbReference>
<evidence type="ECO:0000259" key="15">
    <source>
        <dbReference type="Pfam" id="PF17405"/>
    </source>
</evidence>